<reference evidence="2 3" key="1">
    <citation type="submission" date="2020-08" db="EMBL/GenBank/DDBJ databases">
        <title>Genomic Encyclopedia of Type Strains, Phase IV (KMG-IV): sequencing the most valuable type-strain genomes for metagenomic binning, comparative biology and taxonomic classification.</title>
        <authorList>
            <person name="Goeker M."/>
        </authorList>
    </citation>
    <scope>NUCLEOTIDE SEQUENCE [LARGE SCALE GENOMIC DNA]</scope>
    <source>
        <strain evidence="2 3">DSM 25897</strain>
    </source>
</reference>
<keyword evidence="3" id="KW-1185">Reference proteome</keyword>
<dbReference type="PIRSF" id="PIRSF004982">
    <property type="entry name" value="SlP"/>
    <property type="match status" value="1"/>
</dbReference>
<sequence>MSRPGLSPACVTLLVASLALAGCATAPTPLRGDYAPLTPADAASTAAIGASVRWGGTIAAVEPRRDSTCLQIVGRDLGSLARPRSDDSTTGRFLACRAGFYDPEVFAAGREVTVVGRIDGMETRLIGEYEYRHPRVAADVIYLWPPRQEVDPRWRDPWYHPYPYWYGPRRWWW</sequence>
<protein>
    <submittedName>
        <fullName evidence="2">Outer membrane lipoprotein</fullName>
    </submittedName>
</protein>
<comment type="caution">
    <text evidence="2">The sequence shown here is derived from an EMBL/GenBank/DDBJ whole genome shotgun (WGS) entry which is preliminary data.</text>
</comment>
<feature type="signal peptide" evidence="1">
    <location>
        <begin position="1"/>
        <end position="21"/>
    </location>
</feature>
<dbReference type="PROSITE" id="PS51257">
    <property type="entry name" value="PROKAR_LIPOPROTEIN"/>
    <property type="match status" value="1"/>
</dbReference>
<dbReference type="RefSeq" id="WP_183947861.1">
    <property type="nucleotide sequence ID" value="NZ_JACHHX010000006.1"/>
</dbReference>
<evidence type="ECO:0000256" key="1">
    <source>
        <dbReference type="SAM" id="SignalP"/>
    </source>
</evidence>
<dbReference type="Pfam" id="PF03843">
    <property type="entry name" value="Slp"/>
    <property type="match status" value="1"/>
</dbReference>
<keyword evidence="2" id="KW-0449">Lipoprotein</keyword>
<proteinExistence type="predicted"/>
<name>A0A7W7XZF4_9GAMM</name>
<dbReference type="PANTHER" id="PTHR37530">
    <property type="entry name" value="OUTER MEMBRANE PROTEIN SLP"/>
    <property type="match status" value="1"/>
</dbReference>
<dbReference type="EMBL" id="JACHHX010000006">
    <property type="protein sequence ID" value="MBB5015250.1"/>
    <property type="molecule type" value="Genomic_DNA"/>
</dbReference>
<dbReference type="InterPro" id="IPR004658">
    <property type="entry name" value="OMP_Slp"/>
</dbReference>
<evidence type="ECO:0000313" key="3">
    <source>
        <dbReference type="Proteomes" id="UP000519004"/>
    </source>
</evidence>
<accession>A0A7W7XZF4</accession>
<keyword evidence="1" id="KW-0732">Signal</keyword>
<dbReference type="Proteomes" id="UP000519004">
    <property type="component" value="Unassembled WGS sequence"/>
</dbReference>
<gene>
    <name evidence="2" type="ORF">HNQ58_001136</name>
</gene>
<dbReference type="GO" id="GO:0019867">
    <property type="term" value="C:outer membrane"/>
    <property type="evidence" value="ECO:0007669"/>
    <property type="project" value="InterPro"/>
</dbReference>
<dbReference type="AlphaFoldDB" id="A0A7W7XZF4"/>
<feature type="chain" id="PRO_5031439149" evidence="1">
    <location>
        <begin position="22"/>
        <end position="173"/>
    </location>
</feature>
<organism evidence="2 3">
    <name type="scientific">Rehaibacterium terrae</name>
    <dbReference type="NCBI Taxonomy" id="1341696"/>
    <lineage>
        <taxon>Bacteria</taxon>
        <taxon>Pseudomonadati</taxon>
        <taxon>Pseudomonadota</taxon>
        <taxon>Gammaproteobacteria</taxon>
        <taxon>Lysobacterales</taxon>
        <taxon>Lysobacteraceae</taxon>
        <taxon>Rehaibacterium</taxon>
    </lineage>
</organism>
<evidence type="ECO:0000313" key="2">
    <source>
        <dbReference type="EMBL" id="MBB5015250.1"/>
    </source>
</evidence>
<dbReference type="PANTHER" id="PTHR37530:SF1">
    <property type="entry name" value="OUTER MEMBRANE PROTEIN SLP"/>
    <property type="match status" value="1"/>
</dbReference>